<dbReference type="EMBL" id="CP017704">
    <property type="protein sequence ID" value="ASS93102.1"/>
    <property type="molecule type" value="Genomic_DNA"/>
</dbReference>
<organism evidence="2 3">
    <name type="scientific">Peribacillus simplex NBRC 15720 = DSM 1321</name>
    <dbReference type="NCBI Taxonomy" id="1349754"/>
    <lineage>
        <taxon>Bacteria</taxon>
        <taxon>Bacillati</taxon>
        <taxon>Bacillota</taxon>
        <taxon>Bacilli</taxon>
        <taxon>Bacillales</taxon>
        <taxon>Bacillaceae</taxon>
        <taxon>Peribacillus</taxon>
    </lineage>
</organism>
<sequence>MMAKAYHVQKGETRTKVLVPDSAHGTNPASASVAGFQTITIPSDKNGLVNLEELKKHVGPDTAALMLTNPNTLGLFEK</sequence>
<gene>
    <name evidence="2" type="ORF">BS1321_03460</name>
</gene>
<dbReference type="InterPro" id="IPR020581">
    <property type="entry name" value="GDC_P"/>
</dbReference>
<dbReference type="InterPro" id="IPR015421">
    <property type="entry name" value="PyrdxlP-dep_Trfase_major"/>
</dbReference>
<accession>A0A223ECX7</accession>
<comment type="function">
    <text evidence="1">The glycine cleavage system catalyzes the degradation of glycine. The P protein binds the alpha-amino group of glycine through its pyridoxal phosphate cofactor; CO(2) is released and the remaining methylamine moiety is then transferred to the lipoamide cofactor of the H protein.</text>
</comment>
<dbReference type="Proteomes" id="UP000214618">
    <property type="component" value="Chromosome"/>
</dbReference>
<name>A0A223ECX7_9BACI</name>
<evidence type="ECO:0008006" key="4">
    <source>
        <dbReference type="Google" id="ProtNLM"/>
    </source>
</evidence>
<dbReference type="GO" id="GO:0005829">
    <property type="term" value="C:cytosol"/>
    <property type="evidence" value="ECO:0007669"/>
    <property type="project" value="TreeGrafter"/>
</dbReference>
<dbReference type="PANTHER" id="PTHR11773:SF1">
    <property type="entry name" value="GLYCINE DEHYDROGENASE (DECARBOXYLATING), MITOCHONDRIAL"/>
    <property type="match status" value="1"/>
</dbReference>
<dbReference type="GO" id="GO:0019464">
    <property type="term" value="P:glycine decarboxylation via glycine cleavage system"/>
    <property type="evidence" value="ECO:0007669"/>
    <property type="project" value="TreeGrafter"/>
</dbReference>
<dbReference type="SUPFAM" id="SSF53383">
    <property type="entry name" value="PLP-dependent transferases"/>
    <property type="match status" value="1"/>
</dbReference>
<proteinExistence type="predicted"/>
<dbReference type="PANTHER" id="PTHR11773">
    <property type="entry name" value="GLYCINE DEHYDROGENASE, DECARBOXYLATING"/>
    <property type="match status" value="1"/>
</dbReference>
<dbReference type="InterPro" id="IPR015424">
    <property type="entry name" value="PyrdxlP-dep_Trfase"/>
</dbReference>
<dbReference type="Gene3D" id="3.40.640.10">
    <property type="entry name" value="Type I PLP-dependent aspartate aminotransferase-like (Major domain)"/>
    <property type="match status" value="1"/>
</dbReference>
<evidence type="ECO:0000313" key="2">
    <source>
        <dbReference type="EMBL" id="ASS93102.1"/>
    </source>
</evidence>
<dbReference type="GO" id="GO:0004375">
    <property type="term" value="F:glycine dehydrogenase (decarboxylating) activity"/>
    <property type="evidence" value="ECO:0007669"/>
    <property type="project" value="InterPro"/>
</dbReference>
<dbReference type="AlphaFoldDB" id="A0A223ECX7"/>
<dbReference type="GO" id="GO:0005960">
    <property type="term" value="C:glycine cleavage complex"/>
    <property type="evidence" value="ECO:0007669"/>
    <property type="project" value="TreeGrafter"/>
</dbReference>
<reference evidence="2 3" key="1">
    <citation type="submission" date="2016-10" db="EMBL/GenBank/DDBJ databases">
        <title>The whole genome sequencing and assembly of Bacillus simplex DSM 1321 strain.</title>
        <authorList>
            <person name="Park M.-K."/>
            <person name="Lee Y.-J."/>
            <person name="Yi H."/>
            <person name="Bahn Y.-S."/>
            <person name="Kim J.F."/>
            <person name="Lee D.-W."/>
        </authorList>
    </citation>
    <scope>NUCLEOTIDE SEQUENCE [LARGE SCALE GENOMIC DNA]</scope>
    <source>
        <strain evidence="2 3">DSM 1321</strain>
    </source>
</reference>
<evidence type="ECO:0000313" key="3">
    <source>
        <dbReference type="Proteomes" id="UP000214618"/>
    </source>
</evidence>
<dbReference type="GO" id="GO:0030170">
    <property type="term" value="F:pyridoxal phosphate binding"/>
    <property type="evidence" value="ECO:0007669"/>
    <property type="project" value="TreeGrafter"/>
</dbReference>
<evidence type="ECO:0000256" key="1">
    <source>
        <dbReference type="ARBA" id="ARBA00003788"/>
    </source>
</evidence>
<dbReference type="GO" id="GO:0016594">
    <property type="term" value="F:glycine binding"/>
    <property type="evidence" value="ECO:0007669"/>
    <property type="project" value="TreeGrafter"/>
</dbReference>
<protein>
    <recommendedName>
        <fullName evidence="4">Glycine dehydrogenase (aminomethyl-transferring)</fullName>
    </recommendedName>
</protein>